<dbReference type="PANTHER" id="PTHR43775">
    <property type="entry name" value="FATTY ACID SYNTHASE"/>
    <property type="match status" value="1"/>
</dbReference>
<keyword evidence="2" id="KW-0597">Phosphoprotein</keyword>
<keyword evidence="1" id="KW-0596">Phosphopantetheine</keyword>
<feature type="domain" description="Ketoreductase (KR)" evidence="3">
    <location>
        <begin position="1"/>
        <end position="76"/>
    </location>
</feature>
<gene>
    <name evidence="4" type="ORF">EN45_047700</name>
</gene>
<evidence type="ECO:0000313" key="4">
    <source>
        <dbReference type="EMBL" id="KZN94569.1"/>
    </source>
</evidence>
<dbReference type="GO" id="GO:0016874">
    <property type="term" value="F:ligase activity"/>
    <property type="evidence" value="ECO:0007669"/>
    <property type="project" value="UniProtKB-KW"/>
</dbReference>
<dbReference type="EMBL" id="CM002798">
    <property type="protein sequence ID" value="KZN94569.1"/>
    <property type="molecule type" value="Genomic_DNA"/>
</dbReference>
<dbReference type="GO" id="GO:0044550">
    <property type="term" value="P:secondary metabolite biosynthetic process"/>
    <property type="evidence" value="ECO:0007669"/>
    <property type="project" value="TreeGrafter"/>
</dbReference>
<accession>A0A167YUZ2</accession>
<proteinExistence type="predicted"/>
<dbReference type="AlphaFoldDB" id="A0A167YUZ2"/>
<dbReference type="InterPro" id="IPR050091">
    <property type="entry name" value="PKS_NRPS_Biosynth_Enz"/>
</dbReference>
<dbReference type="Gene3D" id="3.40.50.720">
    <property type="entry name" value="NAD(P)-binding Rossmann-like Domain"/>
    <property type="match status" value="1"/>
</dbReference>
<evidence type="ECO:0000259" key="3">
    <source>
        <dbReference type="Pfam" id="PF08659"/>
    </source>
</evidence>
<evidence type="ECO:0000256" key="2">
    <source>
        <dbReference type="ARBA" id="ARBA00022553"/>
    </source>
</evidence>
<sequence>MTSTAFEVSVRAKTRRSWNLHEVLPTDLDFFNLLASTRGIIGKPGQGNYNIGNTFQDALAYSRSRGLGGTSFDLGHTLDVGVIAERTDNLFAGSLRAAFENQAVSQDEFHALPDHFNTQTSSVCPQTVMGLGTCEQFLVDNLPEPAFLSYPQFTHLWRLGGSGGHKSNNPNSAKLSIKKALMRPRKTDSRYEVDSKMAASDYGMDSLVDIEVRNWLSKEVDVEVGVLDIVDGQSIVDLGERVLKFRG</sequence>
<name>A0A167YUZ2_PENCH</name>
<dbReference type="GO" id="GO:0006633">
    <property type="term" value="P:fatty acid biosynthetic process"/>
    <property type="evidence" value="ECO:0007669"/>
    <property type="project" value="TreeGrafter"/>
</dbReference>
<evidence type="ECO:0000256" key="1">
    <source>
        <dbReference type="ARBA" id="ARBA00022450"/>
    </source>
</evidence>
<protein>
    <submittedName>
        <fullName evidence="4">Lovastatin diketide synthase LovF</fullName>
    </submittedName>
</protein>
<organism evidence="4">
    <name type="scientific">Penicillium chrysogenum</name>
    <name type="common">Penicillium notatum</name>
    <dbReference type="NCBI Taxonomy" id="5076"/>
    <lineage>
        <taxon>Eukaryota</taxon>
        <taxon>Fungi</taxon>
        <taxon>Dikarya</taxon>
        <taxon>Ascomycota</taxon>
        <taxon>Pezizomycotina</taxon>
        <taxon>Eurotiomycetes</taxon>
        <taxon>Eurotiomycetidae</taxon>
        <taxon>Eurotiales</taxon>
        <taxon>Aspergillaceae</taxon>
        <taxon>Penicillium</taxon>
        <taxon>Penicillium chrysogenum species complex</taxon>
    </lineage>
</organism>
<dbReference type="InterPro" id="IPR013968">
    <property type="entry name" value="PKS_KR"/>
</dbReference>
<dbReference type="Proteomes" id="UP000076449">
    <property type="component" value="Chromosome I"/>
</dbReference>
<dbReference type="GO" id="GO:0004312">
    <property type="term" value="F:fatty acid synthase activity"/>
    <property type="evidence" value="ECO:0007669"/>
    <property type="project" value="TreeGrafter"/>
</dbReference>
<dbReference type="InterPro" id="IPR036736">
    <property type="entry name" value="ACP-like_sf"/>
</dbReference>
<dbReference type="SUPFAM" id="SSF47336">
    <property type="entry name" value="ACP-like"/>
    <property type="match status" value="1"/>
</dbReference>
<dbReference type="Pfam" id="PF08659">
    <property type="entry name" value="KR"/>
    <property type="match status" value="1"/>
</dbReference>
<reference evidence="4" key="1">
    <citation type="journal article" date="2014" name="Genome Announc.">
        <title>Complete sequencing and chromosome-scale genome assembly of the industrial progenitor strain P2niaD18 from the penicillin producer Penicillium chrysogenum.</title>
        <authorList>
            <person name="Specht T."/>
            <person name="Dahlmann T.A."/>
            <person name="Zadra I."/>
            <person name="Kurnsteiner H."/>
            <person name="Kuck U."/>
        </authorList>
    </citation>
    <scope>NUCLEOTIDE SEQUENCE [LARGE SCALE GENOMIC DNA]</scope>
    <source>
        <strain evidence="4">P2niaD18</strain>
    </source>
</reference>
<dbReference type="PANTHER" id="PTHR43775:SF37">
    <property type="entry name" value="SI:DKEY-61P9.11"/>
    <property type="match status" value="1"/>
</dbReference>